<keyword evidence="2" id="KW-1185">Reference proteome</keyword>
<evidence type="ECO:0000313" key="2">
    <source>
        <dbReference type="Proteomes" id="UP000288405"/>
    </source>
</evidence>
<protein>
    <submittedName>
        <fullName evidence="1">Uncharacterized protein</fullName>
    </submittedName>
</protein>
<evidence type="ECO:0000313" key="1">
    <source>
        <dbReference type="EMBL" id="RUO28188.1"/>
    </source>
</evidence>
<proteinExistence type="predicted"/>
<accession>A0A432WB10</accession>
<dbReference type="RefSeq" id="WP_126777638.1">
    <property type="nucleotide sequence ID" value="NZ_PIPM01000016.1"/>
</dbReference>
<dbReference type="AlphaFoldDB" id="A0A432WB10"/>
<reference evidence="1 2" key="1">
    <citation type="journal article" date="2011" name="Front. Microbiol.">
        <title>Genomic signatures of strain selection and enhancement in Bacillus atrophaeus var. globigii, a historical biowarfare simulant.</title>
        <authorList>
            <person name="Gibbons H.S."/>
            <person name="Broomall S.M."/>
            <person name="McNew L.A."/>
            <person name="Daligault H."/>
            <person name="Chapman C."/>
            <person name="Bruce D."/>
            <person name="Karavis M."/>
            <person name="Krepps M."/>
            <person name="McGregor P.A."/>
            <person name="Hong C."/>
            <person name="Park K.H."/>
            <person name="Akmal A."/>
            <person name="Feldman A."/>
            <person name="Lin J.S."/>
            <person name="Chang W.E."/>
            <person name="Higgs B.W."/>
            <person name="Demirev P."/>
            <person name="Lindquist J."/>
            <person name="Liem A."/>
            <person name="Fochler E."/>
            <person name="Read T.D."/>
            <person name="Tapia R."/>
            <person name="Johnson S."/>
            <person name="Bishop-Lilly K.A."/>
            <person name="Detter C."/>
            <person name="Han C."/>
            <person name="Sozhamannan S."/>
            <person name="Rosenzweig C.N."/>
            <person name="Skowronski E.W."/>
        </authorList>
    </citation>
    <scope>NUCLEOTIDE SEQUENCE [LARGE SCALE GENOMIC DNA]</scope>
    <source>
        <strain evidence="1 2">GYP-17</strain>
    </source>
</reference>
<organism evidence="1 2">
    <name type="scientific">Aliidiomarina sanyensis</name>
    <dbReference type="NCBI Taxonomy" id="1249555"/>
    <lineage>
        <taxon>Bacteria</taxon>
        <taxon>Pseudomonadati</taxon>
        <taxon>Pseudomonadota</taxon>
        <taxon>Gammaproteobacteria</taxon>
        <taxon>Alteromonadales</taxon>
        <taxon>Idiomarinaceae</taxon>
        <taxon>Aliidiomarina</taxon>
    </lineage>
</organism>
<comment type="caution">
    <text evidence="1">The sequence shown here is derived from an EMBL/GenBank/DDBJ whole genome shotgun (WGS) entry which is preliminary data.</text>
</comment>
<dbReference type="EMBL" id="PIPM01000016">
    <property type="protein sequence ID" value="RUO28188.1"/>
    <property type="molecule type" value="Genomic_DNA"/>
</dbReference>
<gene>
    <name evidence="1" type="ORF">CWE11_10795</name>
</gene>
<name>A0A432WB10_9GAMM</name>
<dbReference type="Proteomes" id="UP000288405">
    <property type="component" value="Unassembled WGS sequence"/>
</dbReference>
<sequence length="112" mass="12363">MPKRLTSINNLAGNINVHSLGQRVRIDIGPLNIEVPQRSIRLTRDLAPGCPGVEFGMLEVMADSHCRNCGGPVRIALGLNPKQLKRLRNELPHSEYADNRFLSPVERGALCV</sequence>